<dbReference type="Proteomes" id="UP001250698">
    <property type="component" value="Unassembled WGS sequence"/>
</dbReference>
<sequence length="159" mass="16348">MATSFSCNLPQAVASGFAGALVLNVLHETVRRIRPNDAPRMDLLGERGLRKLLASAGAPQPNHATAYKLTLAGDILSNGLYYSLVGTGTGVWWRGAALGLAAGVGGVLLPGPLGLGKAPSNRTPQTKAMTVTWYLVGGLAAAATSWALNKVQEANGPQS</sequence>
<accession>A0ABU3THT9</accession>
<evidence type="ECO:0000313" key="3">
    <source>
        <dbReference type="Proteomes" id="UP001250698"/>
    </source>
</evidence>
<keyword evidence="1" id="KW-0812">Transmembrane</keyword>
<gene>
    <name evidence="2" type="ORF">ROI90_11110</name>
</gene>
<name>A0ABU3THT9_9BACT</name>
<proteinExistence type="predicted"/>
<evidence type="ECO:0000256" key="1">
    <source>
        <dbReference type="SAM" id="Phobius"/>
    </source>
</evidence>
<feature type="transmembrane region" description="Helical" evidence="1">
    <location>
        <begin position="131"/>
        <end position="148"/>
    </location>
</feature>
<keyword evidence="1" id="KW-0472">Membrane</keyword>
<feature type="transmembrane region" description="Helical" evidence="1">
    <location>
        <begin position="91"/>
        <end position="110"/>
    </location>
</feature>
<dbReference type="EMBL" id="JAWDJT010000006">
    <property type="protein sequence ID" value="MDU0370946.1"/>
    <property type="molecule type" value="Genomic_DNA"/>
</dbReference>
<organism evidence="2 3">
    <name type="scientific">Hymenobacter endophyticus</name>
    <dbReference type="NCBI Taxonomy" id="3076335"/>
    <lineage>
        <taxon>Bacteria</taxon>
        <taxon>Pseudomonadati</taxon>
        <taxon>Bacteroidota</taxon>
        <taxon>Cytophagia</taxon>
        <taxon>Cytophagales</taxon>
        <taxon>Hymenobacteraceae</taxon>
        <taxon>Hymenobacter</taxon>
    </lineage>
</organism>
<evidence type="ECO:0008006" key="4">
    <source>
        <dbReference type="Google" id="ProtNLM"/>
    </source>
</evidence>
<keyword evidence="3" id="KW-1185">Reference proteome</keyword>
<protein>
    <recommendedName>
        <fullName evidence="4">DUF1440 domain-containing protein</fullName>
    </recommendedName>
</protein>
<comment type="caution">
    <text evidence="2">The sequence shown here is derived from an EMBL/GenBank/DDBJ whole genome shotgun (WGS) entry which is preliminary data.</text>
</comment>
<dbReference type="RefSeq" id="WP_315998417.1">
    <property type="nucleotide sequence ID" value="NZ_JAWDJT010000006.1"/>
</dbReference>
<evidence type="ECO:0000313" key="2">
    <source>
        <dbReference type="EMBL" id="MDU0370946.1"/>
    </source>
</evidence>
<keyword evidence="1" id="KW-1133">Transmembrane helix</keyword>
<reference evidence="2 3" key="1">
    <citation type="submission" date="2023-10" db="EMBL/GenBank/DDBJ databases">
        <title>Hymenobacter endophyticus sp. nov., an isolate from the leaf tissues of wheat.</title>
        <authorList>
            <person name="Dai Y."/>
        </authorList>
    </citation>
    <scope>NUCLEOTIDE SEQUENCE [LARGE SCALE GENOMIC DNA]</scope>
    <source>
        <strain evidence="2 3">ZK17L-C2</strain>
    </source>
</reference>